<organism evidence="1 2">
    <name type="scientific">Solea senegalensis</name>
    <name type="common">Senegalese sole</name>
    <dbReference type="NCBI Taxonomy" id="28829"/>
    <lineage>
        <taxon>Eukaryota</taxon>
        <taxon>Metazoa</taxon>
        <taxon>Chordata</taxon>
        <taxon>Craniata</taxon>
        <taxon>Vertebrata</taxon>
        <taxon>Euteleostomi</taxon>
        <taxon>Actinopterygii</taxon>
        <taxon>Neopterygii</taxon>
        <taxon>Teleostei</taxon>
        <taxon>Neoteleostei</taxon>
        <taxon>Acanthomorphata</taxon>
        <taxon>Carangaria</taxon>
        <taxon>Pleuronectiformes</taxon>
        <taxon>Pleuronectoidei</taxon>
        <taxon>Soleidae</taxon>
        <taxon>Solea</taxon>
    </lineage>
</organism>
<accession>A0AAV6QJQ6</accession>
<gene>
    <name evidence="1" type="ORF">JOB18_003947</name>
</gene>
<dbReference type="Proteomes" id="UP000693946">
    <property type="component" value="Linkage Group LG4"/>
</dbReference>
<proteinExistence type="predicted"/>
<name>A0AAV6QJQ6_SOLSE</name>
<sequence length="85" mass="9360">MNTVYTYVMFPNQQQQQQSEQTMCDTPQSLEQVTAVKRPVSPLSGVCPHSLAALTLSSVALSVIWRRDLYGFTVTYAGCCSSPDP</sequence>
<dbReference type="EMBL" id="JAGKHQ010000016">
    <property type="protein sequence ID" value="KAG7493233.1"/>
    <property type="molecule type" value="Genomic_DNA"/>
</dbReference>
<reference evidence="1 2" key="1">
    <citation type="journal article" date="2021" name="Sci. Rep.">
        <title>Chromosome anchoring in Senegalese sole (Solea senegalensis) reveals sex-associated markers and genome rearrangements in flatfish.</title>
        <authorList>
            <person name="Guerrero-Cozar I."/>
            <person name="Gomez-Garrido J."/>
            <person name="Berbel C."/>
            <person name="Martinez-Blanch J.F."/>
            <person name="Alioto T."/>
            <person name="Claros M.G."/>
            <person name="Gagnaire P.A."/>
            <person name="Manchado M."/>
        </authorList>
    </citation>
    <scope>NUCLEOTIDE SEQUENCE [LARGE SCALE GENOMIC DNA]</scope>
    <source>
        <strain evidence="1">Sse05_10M</strain>
    </source>
</reference>
<dbReference type="AlphaFoldDB" id="A0AAV6QJQ6"/>
<comment type="caution">
    <text evidence="1">The sequence shown here is derived from an EMBL/GenBank/DDBJ whole genome shotgun (WGS) entry which is preliminary data.</text>
</comment>
<protein>
    <submittedName>
        <fullName evidence="1">Uncharacterized protein</fullName>
    </submittedName>
</protein>
<evidence type="ECO:0000313" key="1">
    <source>
        <dbReference type="EMBL" id="KAG7493233.1"/>
    </source>
</evidence>
<evidence type="ECO:0000313" key="2">
    <source>
        <dbReference type="Proteomes" id="UP000693946"/>
    </source>
</evidence>
<keyword evidence="2" id="KW-1185">Reference proteome</keyword>